<dbReference type="SUPFAM" id="SSF55961">
    <property type="entry name" value="Bet v1-like"/>
    <property type="match status" value="1"/>
</dbReference>
<dbReference type="Proteomes" id="UP000199019">
    <property type="component" value="Unassembled WGS sequence"/>
</dbReference>
<dbReference type="RefSeq" id="WP_091763091.1">
    <property type="nucleotide sequence ID" value="NZ_FOHB01000013.1"/>
</dbReference>
<gene>
    <name evidence="2" type="ORF">SAMN05216199_0432</name>
</gene>
<dbReference type="EMBL" id="FOHB01000013">
    <property type="protein sequence ID" value="SES49578.1"/>
    <property type="molecule type" value="Genomic_DNA"/>
</dbReference>
<dbReference type="AlphaFoldDB" id="A0A1H9XTS9"/>
<accession>A0A1H9XTS9</accession>
<dbReference type="Pfam" id="PF10604">
    <property type="entry name" value="Polyketide_cyc2"/>
    <property type="match status" value="1"/>
</dbReference>
<evidence type="ECO:0000313" key="3">
    <source>
        <dbReference type="Proteomes" id="UP000199019"/>
    </source>
</evidence>
<dbReference type="OrthoDB" id="4483486at2"/>
<organism evidence="2 3">
    <name type="scientific">Pedococcus cremeus</name>
    <dbReference type="NCBI Taxonomy" id="587636"/>
    <lineage>
        <taxon>Bacteria</taxon>
        <taxon>Bacillati</taxon>
        <taxon>Actinomycetota</taxon>
        <taxon>Actinomycetes</taxon>
        <taxon>Micrococcales</taxon>
        <taxon>Intrasporangiaceae</taxon>
        <taxon>Pedococcus</taxon>
    </lineage>
</organism>
<dbReference type="Gene3D" id="3.30.530.20">
    <property type="match status" value="1"/>
</dbReference>
<dbReference type="InterPro" id="IPR023393">
    <property type="entry name" value="START-like_dom_sf"/>
</dbReference>
<dbReference type="CDD" id="cd07812">
    <property type="entry name" value="SRPBCC"/>
    <property type="match status" value="1"/>
</dbReference>
<evidence type="ECO:0000256" key="1">
    <source>
        <dbReference type="SAM" id="MobiDB-lite"/>
    </source>
</evidence>
<protein>
    <submittedName>
        <fullName evidence="2">Polyketide cyclase / dehydrase and lipid transport</fullName>
    </submittedName>
</protein>
<name>A0A1H9XTS9_9MICO</name>
<feature type="region of interest" description="Disordered" evidence="1">
    <location>
        <begin position="143"/>
        <end position="172"/>
    </location>
</feature>
<dbReference type="STRING" id="587636.SAMN05216199_0432"/>
<evidence type="ECO:0000313" key="2">
    <source>
        <dbReference type="EMBL" id="SES49578.1"/>
    </source>
</evidence>
<reference evidence="3" key="1">
    <citation type="submission" date="2016-10" db="EMBL/GenBank/DDBJ databases">
        <authorList>
            <person name="Varghese N."/>
            <person name="Submissions S."/>
        </authorList>
    </citation>
    <scope>NUCLEOTIDE SEQUENCE [LARGE SCALE GENOMIC DNA]</scope>
    <source>
        <strain evidence="3">CGMCC 1.6963</strain>
    </source>
</reference>
<sequence>MSTTTRLLHCPPEDVFDVLADGWSYATWVVGAARIRDVDRDWPSVGARIHHSVGAWPLLLSDTTSVEAVDEPHMLQLRARAWPTGEARIVIRCEPQGDGTLVTIEEWAASGPAAKVPQPVLDPALHARNVEALKRLAYLAESRARRHDDSGGHGGVPRLRRPGSAADPRDEA</sequence>
<dbReference type="InterPro" id="IPR019587">
    <property type="entry name" value="Polyketide_cyclase/dehydratase"/>
</dbReference>
<proteinExistence type="predicted"/>
<keyword evidence="3" id="KW-1185">Reference proteome</keyword>